<proteinExistence type="predicted"/>
<organism evidence="1 2">
    <name type="scientific">Streblomastix strix</name>
    <dbReference type="NCBI Taxonomy" id="222440"/>
    <lineage>
        <taxon>Eukaryota</taxon>
        <taxon>Metamonada</taxon>
        <taxon>Preaxostyla</taxon>
        <taxon>Oxymonadida</taxon>
        <taxon>Streblomastigidae</taxon>
        <taxon>Streblomastix</taxon>
    </lineage>
</organism>
<name>A0A5J4PSF4_9EUKA</name>
<comment type="caution">
    <text evidence="1">The sequence shown here is derived from an EMBL/GenBank/DDBJ whole genome shotgun (WGS) entry which is preliminary data.</text>
</comment>
<dbReference type="AlphaFoldDB" id="A0A5J4PSF4"/>
<feature type="non-terminal residue" evidence="1">
    <location>
        <position position="69"/>
    </location>
</feature>
<accession>A0A5J4PSF4</accession>
<evidence type="ECO:0000313" key="2">
    <source>
        <dbReference type="Proteomes" id="UP000324800"/>
    </source>
</evidence>
<sequence length="69" mass="7917">MSSLQAGNEIATDKVSANGVGTEWNTTYLYPQRQGGHYLRPRKRKSEDEILNDILERYKTNKQSDVEQS</sequence>
<dbReference type="EMBL" id="SNRW01049212">
    <property type="protein sequence ID" value="KAA6311494.1"/>
    <property type="molecule type" value="Genomic_DNA"/>
</dbReference>
<dbReference type="Proteomes" id="UP000324800">
    <property type="component" value="Unassembled WGS sequence"/>
</dbReference>
<reference evidence="1 2" key="1">
    <citation type="submission" date="2019-03" db="EMBL/GenBank/DDBJ databases">
        <title>Single cell metagenomics reveals metabolic interactions within the superorganism composed of flagellate Streblomastix strix and complex community of Bacteroidetes bacteria on its surface.</title>
        <authorList>
            <person name="Treitli S.C."/>
            <person name="Kolisko M."/>
            <person name="Husnik F."/>
            <person name="Keeling P."/>
            <person name="Hampl V."/>
        </authorList>
    </citation>
    <scope>NUCLEOTIDE SEQUENCE [LARGE SCALE GENOMIC DNA]</scope>
    <source>
        <strain evidence="1">ST1C</strain>
    </source>
</reference>
<gene>
    <name evidence="1" type="ORF">EZS28_056116</name>
</gene>
<protein>
    <submittedName>
        <fullName evidence="1">Uncharacterized protein</fullName>
    </submittedName>
</protein>
<evidence type="ECO:0000313" key="1">
    <source>
        <dbReference type="EMBL" id="KAA6311494.1"/>
    </source>
</evidence>